<proteinExistence type="predicted"/>
<organism evidence="1 2">
    <name type="scientific">Reticulomyxa filosa</name>
    <dbReference type="NCBI Taxonomy" id="46433"/>
    <lineage>
        <taxon>Eukaryota</taxon>
        <taxon>Sar</taxon>
        <taxon>Rhizaria</taxon>
        <taxon>Retaria</taxon>
        <taxon>Foraminifera</taxon>
        <taxon>Monothalamids</taxon>
        <taxon>Reticulomyxidae</taxon>
        <taxon>Reticulomyxa</taxon>
    </lineage>
</organism>
<reference evidence="1 2" key="1">
    <citation type="journal article" date="2013" name="Curr. Biol.">
        <title>The Genome of the Foraminiferan Reticulomyxa filosa.</title>
        <authorList>
            <person name="Glockner G."/>
            <person name="Hulsmann N."/>
            <person name="Schleicher M."/>
            <person name="Noegel A.A."/>
            <person name="Eichinger L."/>
            <person name="Gallinger C."/>
            <person name="Pawlowski J."/>
            <person name="Sierra R."/>
            <person name="Euteneuer U."/>
            <person name="Pillet L."/>
            <person name="Moustafa A."/>
            <person name="Platzer M."/>
            <person name="Groth M."/>
            <person name="Szafranski K."/>
            <person name="Schliwa M."/>
        </authorList>
    </citation>
    <scope>NUCLEOTIDE SEQUENCE [LARGE SCALE GENOMIC DNA]</scope>
</reference>
<dbReference type="AlphaFoldDB" id="X6MR68"/>
<keyword evidence="2" id="KW-1185">Reference proteome</keyword>
<dbReference type="Proteomes" id="UP000023152">
    <property type="component" value="Unassembled WGS sequence"/>
</dbReference>
<comment type="caution">
    <text evidence="1">The sequence shown here is derived from an EMBL/GenBank/DDBJ whole genome shotgun (WGS) entry which is preliminary data.</text>
</comment>
<protein>
    <submittedName>
        <fullName evidence="1">Uncharacterized protein</fullName>
    </submittedName>
</protein>
<gene>
    <name evidence="1" type="ORF">RFI_20848</name>
</gene>
<name>X6MR68_RETFI</name>
<sequence length="203" mass="23459">MSLNCTSKDSLEIAWRIQMLGKCCLAVASDVVVQSVQSVHIYISSSQKQSMEKKNIYTCICTYIKIWESNGMNTSITDINVNGYVRVLPNEFVARMLNCIASWMSSEVLQRMFSQCMMYDVDKLGDCNDPFYDSLSLNVDIPGWVDDGKHWTEEPTHDCLGERIDTDYHNRYKTKEFIHETKTPIWYFLLNDLAMAELTRAYP</sequence>
<evidence type="ECO:0000313" key="2">
    <source>
        <dbReference type="Proteomes" id="UP000023152"/>
    </source>
</evidence>
<accession>X6MR68</accession>
<evidence type="ECO:0000313" key="1">
    <source>
        <dbReference type="EMBL" id="ETO16488.1"/>
    </source>
</evidence>
<dbReference type="EMBL" id="ASPP01018207">
    <property type="protein sequence ID" value="ETO16488.1"/>
    <property type="molecule type" value="Genomic_DNA"/>
</dbReference>